<evidence type="ECO:0000256" key="1">
    <source>
        <dbReference type="ARBA" id="ARBA00001964"/>
    </source>
</evidence>
<name>A0A1I2RZZ1_9GAMM</name>
<feature type="compositionally biased region" description="Polar residues" evidence="5">
    <location>
        <begin position="352"/>
        <end position="361"/>
    </location>
</feature>
<dbReference type="InterPro" id="IPR017596">
    <property type="entry name" value="PdhA/BkdA"/>
</dbReference>
<dbReference type="RefSeq" id="WP_177201157.1">
    <property type="nucleotide sequence ID" value="NZ_FOOU01000007.1"/>
</dbReference>
<evidence type="ECO:0000259" key="6">
    <source>
        <dbReference type="Pfam" id="PF00676"/>
    </source>
</evidence>
<dbReference type="InterPro" id="IPR029061">
    <property type="entry name" value="THDP-binding"/>
</dbReference>
<dbReference type="Proteomes" id="UP000198623">
    <property type="component" value="Unassembled WGS sequence"/>
</dbReference>
<keyword evidence="3 4" id="KW-0786">Thiamine pyrophosphate</keyword>
<proteinExistence type="predicted"/>
<protein>
    <recommendedName>
        <fullName evidence="4">Pyruvate dehydrogenase E1 component subunit alpha</fullName>
        <ecNumber evidence="4">1.2.4.1</ecNumber>
    </recommendedName>
</protein>
<gene>
    <name evidence="7" type="ORF">SAMN05216175_10745</name>
</gene>
<feature type="domain" description="Dehydrogenase E1 component" evidence="6">
    <location>
        <begin position="39"/>
        <end position="326"/>
    </location>
</feature>
<dbReference type="PANTHER" id="PTHR43380:SF1">
    <property type="entry name" value="2-OXOISOVALERATE DEHYDROGENASE SUBUNIT ALPHA, MITOCHONDRIAL"/>
    <property type="match status" value="1"/>
</dbReference>
<feature type="region of interest" description="Disordered" evidence="5">
    <location>
        <begin position="347"/>
        <end position="368"/>
    </location>
</feature>
<dbReference type="EMBL" id="FOOU01000007">
    <property type="protein sequence ID" value="SFG46118.1"/>
    <property type="molecule type" value="Genomic_DNA"/>
</dbReference>
<dbReference type="AlphaFoldDB" id="A0A1I2RZZ1"/>
<dbReference type="InterPro" id="IPR050771">
    <property type="entry name" value="Alpha-ketoacid_DH_E1_comp"/>
</dbReference>
<dbReference type="EC" id="1.2.4.1" evidence="4"/>
<keyword evidence="4 7" id="KW-0670">Pyruvate</keyword>
<evidence type="ECO:0000313" key="7">
    <source>
        <dbReference type="EMBL" id="SFG46118.1"/>
    </source>
</evidence>
<evidence type="ECO:0000256" key="2">
    <source>
        <dbReference type="ARBA" id="ARBA00023002"/>
    </source>
</evidence>
<accession>A0A1I2RZZ1</accession>
<dbReference type="CDD" id="cd02000">
    <property type="entry name" value="TPP_E1_PDC_ADC_BCADC"/>
    <property type="match status" value="1"/>
</dbReference>
<dbReference type="NCBIfam" id="TIGR03181">
    <property type="entry name" value="PDH_E1_alph_x"/>
    <property type="match status" value="1"/>
</dbReference>
<comment type="catalytic activity">
    <reaction evidence="4">
        <text>N(6)-[(R)-lipoyl]-L-lysyl-[protein] + pyruvate + H(+) = N(6)-[(R)-S(8)-acetyldihydrolipoyl]-L-lysyl-[protein] + CO2</text>
        <dbReference type="Rhea" id="RHEA:19189"/>
        <dbReference type="Rhea" id="RHEA-COMP:10474"/>
        <dbReference type="Rhea" id="RHEA-COMP:10478"/>
        <dbReference type="ChEBI" id="CHEBI:15361"/>
        <dbReference type="ChEBI" id="CHEBI:15378"/>
        <dbReference type="ChEBI" id="CHEBI:16526"/>
        <dbReference type="ChEBI" id="CHEBI:83099"/>
        <dbReference type="ChEBI" id="CHEBI:83111"/>
        <dbReference type="EC" id="1.2.4.1"/>
    </reaction>
</comment>
<evidence type="ECO:0000256" key="3">
    <source>
        <dbReference type="ARBA" id="ARBA00023052"/>
    </source>
</evidence>
<comment type="subunit">
    <text evidence="4">Heterodimer of an alpha and a beta chain.</text>
</comment>
<dbReference type="PANTHER" id="PTHR43380">
    <property type="entry name" value="2-OXOISOVALERATE DEHYDROGENASE SUBUNIT ALPHA, MITOCHONDRIAL"/>
    <property type="match status" value="1"/>
</dbReference>
<dbReference type="GO" id="GO:0004739">
    <property type="term" value="F:pyruvate dehydrogenase (acetyl-transferring) activity"/>
    <property type="evidence" value="ECO:0007669"/>
    <property type="project" value="UniProtKB-UniRule"/>
</dbReference>
<evidence type="ECO:0000313" key="8">
    <source>
        <dbReference type="Proteomes" id="UP000198623"/>
    </source>
</evidence>
<keyword evidence="8" id="KW-1185">Reference proteome</keyword>
<evidence type="ECO:0000256" key="5">
    <source>
        <dbReference type="SAM" id="MobiDB-lite"/>
    </source>
</evidence>
<dbReference type="SUPFAM" id="SSF52518">
    <property type="entry name" value="Thiamin diphosphate-binding fold (THDP-binding)"/>
    <property type="match status" value="1"/>
</dbReference>
<dbReference type="STRING" id="1045558.SAMN05216175_10745"/>
<evidence type="ECO:0000256" key="4">
    <source>
        <dbReference type="RuleBase" id="RU366007"/>
    </source>
</evidence>
<dbReference type="GO" id="GO:0009083">
    <property type="term" value="P:branched-chain amino acid catabolic process"/>
    <property type="evidence" value="ECO:0007669"/>
    <property type="project" value="TreeGrafter"/>
</dbReference>
<dbReference type="InterPro" id="IPR001017">
    <property type="entry name" value="DH_E1"/>
</dbReference>
<dbReference type="Gene3D" id="3.40.50.970">
    <property type="match status" value="1"/>
</dbReference>
<comment type="function">
    <text evidence="4">The pyruvate dehydrogenase complex catalyzes the overall conversion of pyruvate to acetyl-CoA and CO(2). It contains multiple copies of three enzymatic components: pyruvate dehydrogenase (E1), dihydrolipoamide acetyltransferase (E2) and lipoamide dehydrogenase (E3).</text>
</comment>
<dbReference type="Pfam" id="PF00676">
    <property type="entry name" value="E1_dh"/>
    <property type="match status" value="1"/>
</dbReference>
<keyword evidence="2 4" id="KW-0560">Oxidoreductase</keyword>
<comment type="cofactor">
    <cofactor evidence="1 4">
        <name>thiamine diphosphate</name>
        <dbReference type="ChEBI" id="CHEBI:58937"/>
    </cofactor>
</comment>
<reference evidence="8" key="1">
    <citation type="submission" date="2016-10" db="EMBL/GenBank/DDBJ databases">
        <authorList>
            <person name="Varghese N."/>
            <person name="Submissions S."/>
        </authorList>
    </citation>
    <scope>NUCLEOTIDE SEQUENCE [LARGE SCALE GENOMIC DNA]</scope>
    <source>
        <strain evidence="8">CGMCC 1.10971</strain>
    </source>
</reference>
<organism evidence="7 8">
    <name type="scientific">Neptunomonas qingdaonensis</name>
    <dbReference type="NCBI Taxonomy" id="1045558"/>
    <lineage>
        <taxon>Bacteria</taxon>
        <taxon>Pseudomonadati</taxon>
        <taxon>Pseudomonadota</taxon>
        <taxon>Gammaproteobacteria</taxon>
        <taxon>Oceanospirillales</taxon>
        <taxon>Oceanospirillaceae</taxon>
        <taxon>Neptunomonas</taxon>
    </lineage>
</organism>
<sequence>MNISYKGQITFSQFINEHSQVITPLPEWAQVDKTLIEYYKLMVIARQFDNKAIALQRTGQLGTYASSSGCEAIDVVTASLMSKEDVLVPYYRNHVMQMIRGMKLSDILLYWGGDERGNSTAAQAEDLPNCVPIATQCLHACGIASAIKIRDQQRATVCMLGDGATSKGDFPEALNVAGVWQLPVVFIINNNQWAISVPRSLQSIAPTLAQKALGAGIRGEQVDGNDVVALHQSVEQALQRARDGKGPTVIEAVSYRLSDHTTADDATRYRPPEALKSGWEKEPIKRLRDYLHAQGWWQENNETEWLQQATQQIQEAVDEYLETPPQPVSSIFDYLYADLPAQLSKQRDIAVSRSQNQGQQQNHKEAQS</sequence>